<dbReference type="GO" id="GO:0046872">
    <property type="term" value="F:metal ion binding"/>
    <property type="evidence" value="ECO:0007669"/>
    <property type="project" value="UniProtKB-KW"/>
</dbReference>
<dbReference type="AlphaFoldDB" id="A0A133V3D6"/>
<dbReference type="GO" id="GO:0051536">
    <property type="term" value="F:iron-sulfur cluster binding"/>
    <property type="evidence" value="ECO:0007669"/>
    <property type="project" value="UniProtKB-KW"/>
</dbReference>
<dbReference type="InterPro" id="IPR007197">
    <property type="entry name" value="rSAM"/>
</dbReference>
<sequence>MSVERGTMFRKVAFLTCQVGPHSKVKINLSGCNFDCKYCFAVAKKEVGRTLSVDGLLNLFAESCSSVYGNLVNDVQLTGGEPTEDPGHWDRIRLGWWQSYGEEVV</sequence>
<organism evidence="5 6">
    <name type="scientific">candidate division MSBL1 archaeon SCGC-AAA261D19</name>
    <dbReference type="NCBI Taxonomy" id="1698273"/>
    <lineage>
        <taxon>Archaea</taxon>
        <taxon>Methanobacteriati</taxon>
        <taxon>Methanobacteriota</taxon>
        <taxon>candidate division MSBL1</taxon>
    </lineage>
</organism>
<dbReference type="Proteomes" id="UP000070400">
    <property type="component" value="Unassembled WGS sequence"/>
</dbReference>
<accession>A0A133V3D6</accession>
<keyword evidence="1" id="KW-0949">S-adenosyl-L-methionine</keyword>
<evidence type="ECO:0000256" key="4">
    <source>
        <dbReference type="ARBA" id="ARBA00023014"/>
    </source>
</evidence>
<name>A0A133V3D6_9EURY</name>
<comment type="caution">
    <text evidence="5">The sequence shown here is derived from an EMBL/GenBank/DDBJ whole genome shotgun (WGS) entry which is preliminary data.</text>
</comment>
<keyword evidence="3" id="KW-0408">Iron</keyword>
<dbReference type="SFLD" id="SFLDS00029">
    <property type="entry name" value="Radical_SAM"/>
    <property type="match status" value="1"/>
</dbReference>
<gene>
    <name evidence="5" type="ORF">AKJ43_03835</name>
</gene>
<evidence type="ECO:0000256" key="2">
    <source>
        <dbReference type="ARBA" id="ARBA00022723"/>
    </source>
</evidence>
<dbReference type="InterPro" id="IPR058240">
    <property type="entry name" value="rSAM_sf"/>
</dbReference>
<keyword evidence="4" id="KW-0411">Iron-sulfur</keyword>
<evidence type="ECO:0008006" key="7">
    <source>
        <dbReference type="Google" id="ProtNLM"/>
    </source>
</evidence>
<keyword evidence="6" id="KW-1185">Reference proteome</keyword>
<evidence type="ECO:0000256" key="1">
    <source>
        <dbReference type="ARBA" id="ARBA00022691"/>
    </source>
</evidence>
<proteinExistence type="predicted"/>
<dbReference type="SUPFAM" id="SSF102114">
    <property type="entry name" value="Radical SAM enzymes"/>
    <property type="match status" value="1"/>
</dbReference>
<dbReference type="GO" id="GO:0003824">
    <property type="term" value="F:catalytic activity"/>
    <property type="evidence" value="ECO:0007669"/>
    <property type="project" value="InterPro"/>
</dbReference>
<protein>
    <recommendedName>
        <fullName evidence="7">Radical SAM core domain-containing protein</fullName>
    </recommendedName>
</protein>
<reference evidence="5 6" key="1">
    <citation type="journal article" date="2016" name="Sci. Rep.">
        <title>Metabolic traits of an uncultured archaeal lineage -MSBL1- from brine pools of the Red Sea.</title>
        <authorList>
            <person name="Mwirichia R."/>
            <person name="Alam I."/>
            <person name="Rashid M."/>
            <person name="Vinu M."/>
            <person name="Ba-Alawi W."/>
            <person name="Anthony Kamau A."/>
            <person name="Kamanda Ngugi D."/>
            <person name="Goker M."/>
            <person name="Klenk H.P."/>
            <person name="Bajic V."/>
            <person name="Stingl U."/>
        </authorList>
    </citation>
    <scope>NUCLEOTIDE SEQUENCE [LARGE SCALE GENOMIC DNA]</scope>
    <source>
        <strain evidence="5">SCGC-AAA261D19</strain>
    </source>
</reference>
<keyword evidence="2" id="KW-0479">Metal-binding</keyword>
<dbReference type="Pfam" id="PF13353">
    <property type="entry name" value="Fer4_12"/>
    <property type="match status" value="1"/>
</dbReference>
<dbReference type="InterPro" id="IPR013785">
    <property type="entry name" value="Aldolase_TIM"/>
</dbReference>
<dbReference type="Gene3D" id="3.20.20.70">
    <property type="entry name" value="Aldolase class I"/>
    <property type="match status" value="1"/>
</dbReference>
<evidence type="ECO:0000256" key="3">
    <source>
        <dbReference type="ARBA" id="ARBA00023004"/>
    </source>
</evidence>
<evidence type="ECO:0000313" key="6">
    <source>
        <dbReference type="Proteomes" id="UP000070400"/>
    </source>
</evidence>
<evidence type="ECO:0000313" key="5">
    <source>
        <dbReference type="EMBL" id="KXB00943.1"/>
    </source>
</evidence>
<dbReference type="EMBL" id="LHXX01000075">
    <property type="protein sequence ID" value="KXB00943.1"/>
    <property type="molecule type" value="Genomic_DNA"/>
</dbReference>